<evidence type="ECO:0008006" key="4">
    <source>
        <dbReference type="Google" id="ProtNLM"/>
    </source>
</evidence>
<protein>
    <recommendedName>
        <fullName evidence="4">SMODS-associating 2TM beta-strand rich effector domain-containing protein</fullName>
    </recommendedName>
</protein>
<accession>A0A4R4AGJ0</accession>
<feature type="transmembrane region" description="Helical" evidence="1">
    <location>
        <begin position="39"/>
        <end position="61"/>
    </location>
</feature>
<sequence length="228" mass="25789">MDRIYQTRLWVTAALAAFFVGLSYELKSFAPSLSAFPSIFLAAIAFLFGSGLAQFVVKVLIDSKRVRRFLLGSAWIEGYWFVETKKVDGEGNPLKYPGILYLDYKASKGMLKAVTTRFDADDKEYTVVSQVAHARTDDDFIQYLNYFKLTSAGQGERHGLAFGEFVNNSDFTSFPTKMLGKISLEGEDQIKEQTARRISDKKARELYEQYGDNWMKEVLHSNGSLAFS</sequence>
<proteinExistence type="predicted"/>
<evidence type="ECO:0000313" key="2">
    <source>
        <dbReference type="EMBL" id="TCW38333.1"/>
    </source>
</evidence>
<evidence type="ECO:0000256" key="1">
    <source>
        <dbReference type="SAM" id="Phobius"/>
    </source>
</evidence>
<dbReference type="Proteomes" id="UP000295247">
    <property type="component" value="Unassembled WGS sequence"/>
</dbReference>
<name>A0A4R4AGJ0_MARGR</name>
<keyword evidence="1" id="KW-0472">Membrane</keyword>
<dbReference type="EMBL" id="SMDC01000002">
    <property type="protein sequence ID" value="TCW38333.1"/>
    <property type="molecule type" value="Genomic_DNA"/>
</dbReference>
<dbReference type="RefSeq" id="WP_132228682.1">
    <property type="nucleotide sequence ID" value="NZ_NRRH01000006.1"/>
</dbReference>
<dbReference type="AlphaFoldDB" id="A0A4R4AGJ0"/>
<gene>
    <name evidence="2" type="ORF">EDC29_102225</name>
</gene>
<keyword evidence="1" id="KW-0812">Transmembrane</keyword>
<organism evidence="2 3">
    <name type="scientific">Marichromatium gracile</name>
    <name type="common">Chromatium gracile</name>
    <dbReference type="NCBI Taxonomy" id="1048"/>
    <lineage>
        <taxon>Bacteria</taxon>
        <taxon>Pseudomonadati</taxon>
        <taxon>Pseudomonadota</taxon>
        <taxon>Gammaproteobacteria</taxon>
        <taxon>Chromatiales</taxon>
        <taxon>Chromatiaceae</taxon>
        <taxon>Marichromatium</taxon>
    </lineage>
</organism>
<comment type="caution">
    <text evidence="2">The sequence shown here is derived from an EMBL/GenBank/DDBJ whole genome shotgun (WGS) entry which is preliminary data.</text>
</comment>
<evidence type="ECO:0000313" key="3">
    <source>
        <dbReference type="Proteomes" id="UP000295247"/>
    </source>
</evidence>
<keyword evidence="1" id="KW-1133">Transmembrane helix</keyword>
<reference evidence="2 3" key="1">
    <citation type="submission" date="2019-03" db="EMBL/GenBank/DDBJ databases">
        <title>Genomic Encyclopedia of Type Strains, Phase IV (KMG-IV): sequencing the most valuable type-strain genomes for metagenomic binning, comparative biology and taxonomic classification.</title>
        <authorList>
            <person name="Goeker M."/>
        </authorList>
    </citation>
    <scope>NUCLEOTIDE SEQUENCE [LARGE SCALE GENOMIC DNA]</scope>
    <source>
        <strain evidence="2 3">DSM 203</strain>
    </source>
</reference>